<keyword evidence="2" id="KW-1185">Reference proteome</keyword>
<protein>
    <submittedName>
        <fullName evidence="1">Uncharacterized protein</fullName>
    </submittedName>
</protein>
<dbReference type="EMBL" id="JABSTQ010009146">
    <property type="protein sequence ID" value="KAG0432498.1"/>
    <property type="molecule type" value="Genomic_DNA"/>
</dbReference>
<accession>A0AC60QF96</accession>
<proteinExistence type="predicted"/>
<name>A0AC60QF96_IXOPE</name>
<organism evidence="1 2">
    <name type="scientific">Ixodes persulcatus</name>
    <name type="common">Taiga tick</name>
    <dbReference type="NCBI Taxonomy" id="34615"/>
    <lineage>
        <taxon>Eukaryota</taxon>
        <taxon>Metazoa</taxon>
        <taxon>Ecdysozoa</taxon>
        <taxon>Arthropoda</taxon>
        <taxon>Chelicerata</taxon>
        <taxon>Arachnida</taxon>
        <taxon>Acari</taxon>
        <taxon>Parasitiformes</taxon>
        <taxon>Ixodida</taxon>
        <taxon>Ixodoidea</taxon>
        <taxon>Ixodidae</taxon>
        <taxon>Ixodinae</taxon>
        <taxon>Ixodes</taxon>
    </lineage>
</organism>
<sequence length="348" mass="38515">MEWGGQKADPSASIRLALNLTPKDNLPWPSLNDAMNTLGLTDPFTKTELIAAIEATKKHSSPGYDQGEAIDALLQGMNQVWAEGIIPPERKHSVVVLIPKPGKLPTSLQGLRPICLTPTVCKLFERMLATRLSWWLEYHKKYHSTQIGFRVSLGTKDGLAILADEVLHVSPHSHLVRTVVATDIAKAYDNIQPEIILRNTGDPWPAKHVTKVVHSFLRTAASYAYVRSLSLFASVRSGPLGAILVALVAHGKARVYSILENGGGEANQWKCYARCTEKEEGKKGEARGMRGHAEFGAGDRRKSRCRARPPTEDPDHYTLFHLVMYRRKGYKRELLALGHISAAQALVH</sequence>
<evidence type="ECO:0000313" key="1">
    <source>
        <dbReference type="EMBL" id="KAG0432498.1"/>
    </source>
</evidence>
<dbReference type="Proteomes" id="UP000805193">
    <property type="component" value="Unassembled WGS sequence"/>
</dbReference>
<reference evidence="1 2" key="1">
    <citation type="journal article" date="2020" name="Cell">
        <title>Large-Scale Comparative Analyses of Tick Genomes Elucidate Their Genetic Diversity and Vector Capacities.</title>
        <authorList>
            <consortium name="Tick Genome and Microbiome Consortium (TIGMIC)"/>
            <person name="Jia N."/>
            <person name="Wang J."/>
            <person name="Shi W."/>
            <person name="Du L."/>
            <person name="Sun Y."/>
            <person name="Zhan W."/>
            <person name="Jiang J.F."/>
            <person name="Wang Q."/>
            <person name="Zhang B."/>
            <person name="Ji P."/>
            <person name="Bell-Sakyi L."/>
            <person name="Cui X.M."/>
            <person name="Yuan T.T."/>
            <person name="Jiang B.G."/>
            <person name="Yang W.F."/>
            <person name="Lam T.T."/>
            <person name="Chang Q.C."/>
            <person name="Ding S.J."/>
            <person name="Wang X.J."/>
            <person name="Zhu J.G."/>
            <person name="Ruan X.D."/>
            <person name="Zhao L."/>
            <person name="Wei J.T."/>
            <person name="Ye R.Z."/>
            <person name="Que T.C."/>
            <person name="Du C.H."/>
            <person name="Zhou Y.H."/>
            <person name="Cheng J.X."/>
            <person name="Dai P.F."/>
            <person name="Guo W.B."/>
            <person name="Han X.H."/>
            <person name="Huang E.J."/>
            <person name="Li L.F."/>
            <person name="Wei W."/>
            <person name="Gao Y.C."/>
            <person name="Liu J.Z."/>
            <person name="Shao H.Z."/>
            <person name="Wang X."/>
            <person name="Wang C.C."/>
            <person name="Yang T.C."/>
            <person name="Huo Q.B."/>
            <person name="Li W."/>
            <person name="Chen H.Y."/>
            <person name="Chen S.E."/>
            <person name="Zhou L.G."/>
            <person name="Ni X.B."/>
            <person name="Tian J.H."/>
            <person name="Sheng Y."/>
            <person name="Liu T."/>
            <person name="Pan Y.S."/>
            <person name="Xia L.Y."/>
            <person name="Li J."/>
            <person name="Zhao F."/>
            <person name="Cao W.C."/>
        </authorList>
    </citation>
    <scope>NUCLEOTIDE SEQUENCE [LARGE SCALE GENOMIC DNA]</scope>
    <source>
        <strain evidence="1">Iper-2018</strain>
    </source>
</reference>
<comment type="caution">
    <text evidence="1">The sequence shown here is derived from an EMBL/GenBank/DDBJ whole genome shotgun (WGS) entry which is preliminary data.</text>
</comment>
<evidence type="ECO:0000313" key="2">
    <source>
        <dbReference type="Proteomes" id="UP000805193"/>
    </source>
</evidence>
<gene>
    <name evidence="1" type="ORF">HPB47_020780</name>
</gene>